<proteinExistence type="predicted"/>
<dbReference type="EMBL" id="CACQ02008821">
    <property type="protein sequence ID" value="CCF46559.1"/>
    <property type="molecule type" value="Genomic_DNA"/>
</dbReference>
<dbReference type="Proteomes" id="UP000007174">
    <property type="component" value="Unassembled WGS sequence"/>
</dbReference>
<gene>
    <name evidence="1" type="ORF">CH063_15274</name>
</gene>
<protein>
    <submittedName>
        <fullName evidence="1">Low affinity copper transporter</fullName>
    </submittedName>
</protein>
<dbReference type="AlphaFoldDB" id="H1W246"/>
<organism evidence="1 2">
    <name type="scientific">Colletotrichum higginsianum (strain IMI 349063)</name>
    <name type="common">Crucifer anthracnose fungus</name>
    <dbReference type="NCBI Taxonomy" id="759273"/>
    <lineage>
        <taxon>Eukaryota</taxon>
        <taxon>Fungi</taxon>
        <taxon>Dikarya</taxon>
        <taxon>Ascomycota</taxon>
        <taxon>Pezizomycotina</taxon>
        <taxon>Sordariomycetes</taxon>
        <taxon>Hypocreomycetidae</taxon>
        <taxon>Glomerellales</taxon>
        <taxon>Glomerellaceae</taxon>
        <taxon>Colletotrichum</taxon>
        <taxon>Colletotrichum destructivum species complex</taxon>
    </lineage>
</organism>
<name>H1W246_COLHI</name>
<accession>H1W246</accession>
<reference evidence="2" key="1">
    <citation type="journal article" date="2012" name="Nat. Genet.">
        <title>Lifestyle transitions in plant pathogenic Colletotrichum fungi deciphered by genome and transcriptome analyses.</title>
        <authorList>
            <person name="O'Connell R.J."/>
            <person name="Thon M.R."/>
            <person name="Hacquard S."/>
            <person name="Amyotte S.G."/>
            <person name="Kleemann J."/>
            <person name="Torres M.F."/>
            <person name="Damm U."/>
            <person name="Buiate E.A."/>
            <person name="Epstein L."/>
            <person name="Alkan N."/>
            <person name="Altmueller J."/>
            <person name="Alvarado-Balderrama L."/>
            <person name="Bauser C.A."/>
            <person name="Becker C."/>
            <person name="Birren B.W."/>
            <person name="Chen Z."/>
            <person name="Choi J."/>
            <person name="Crouch J.A."/>
            <person name="Duvick J.P."/>
            <person name="Farman M.A."/>
            <person name="Gan P."/>
            <person name="Heiman D."/>
            <person name="Henrissat B."/>
            <person name="Howard R.J."/>
            <person name="Kabbage M."/>
            <person name="Koch C."/>
            <person name="Kracher B."/>
            <person name="Kubo Y."/>
            <person name="Law A.D."/>
            <person name="Lebrun M.-H."/>
            <person name="Lee Y.-H."/>
            <person name="Miyara I."/>
            <person name="Moore N."/>
            <person name="Neumann U."/>
            <person name="Nordstroem K."/>
            <person name="Panaccione D.G."/>
            <person name="Panstruga R."/>
            <person name="Place M."/>
            <person name="Proctor R.H."/>
            <person name="Prusky D."/>
            <person name="Rech G."/>
            <person name="Reinhardt R."/>
            <person name="Rollins J.A."/>
            <person name="Rounsley S."/>
            <person name="Schardl C.L."/>
            <person name="Schwartz D.C."/>
            <person name="Shenoy N."/>
            <person name="Shirasu K."/>
            <person name="Sikhakolli U.R."/>
            <person name="Stueber K."/>
            <person name="Sukno S.A."/>
            <person name="Sweigard J.A."/>
            <person name="Takano Y."/>
            <person name="Takahara H."/>
            <person name="Trail F."/>
            <person name="van der Does H.C."/>
            <person name="Voll L.M."/>
            <person name="Will I."/>
            <person name="Young S."/>
            <person name="Zeng Q."/>
            <person name="Zhang J."/>
            <person name="Zhou S."/>
            <person name="Dickman M.B."/>
            <person name="Schulze-Lefert P."/>
            <person name="Ver Loren van Themaat E."/>
            <person name="Ma L.-J."/>
            <person name="Vaillancourt L.J."/>
        </authorList>
    </citation>
    <scope>NUCLEOTIDE SEQUENCE [LARGE SCALE GENOMIC DNA]</scope>
    <source>
        <strain evidence="2">IMI 349063</strain>
    </source>
</reference>
<sequence length="54" mass="6395">MLALKSIQEKRWIDKNFKRCYASINEKLGMVKQIVLLKNGVKRYVTVVQQQQDI</sequence>
<dbReference type="HOGENOM" id="CLU_3050224_0_0_1"/>
<evidence type="ECO:0000313" key="1">
    <source>
        <dbReference type="EMBL" id="CCF46559.1"/>
    </source>
</evidence>
<evidence type="ECO:0000313" key="2">
    <source>
        <dbReference type="Proteomes" id="UP000007174"/>
    </source>
</evidence>